<reference evidence="1 2" key="1">
    <citation type="submission" date="2016-08" db="EMBL/GenBank/DDBJ databases">
        <title>Genomes of anaerobic fungi encode conserved fungal cellulosomes for biomass hydrolysis.</title>
        <authorList>
            <consortium name="DOE Joint Genome Institute"/>
            <person name="Haitjema C.H."/>
            <person name="Gilmore S.P."/>
            <person name="Henske J.K."/>
            <person name="Solomon K.V."/>
            <person name="De Groot R."/>
            <person name="Kuo A."/>
            <person name="Mondo S.J."/>
            <person name="Salamov A.A."/>
            <person name="Labutti K."/>
            <person name="Zhao Z."/>
            <person name="Chiniquy J."/>
            <person name="Barry K."/>
            <person name="Brewer H.M."/>
            <person name="Purvine S.O."/>
            <person name="Wright A.T."/>
            <person name="Boxma B."/>
            <person name="Van Alen T."/>
            <person name="Hackstein J.H."/>
            <person name="Baker S.E."/>
            <person name="Grigoriev I.V."/>
            <person name="O'Malley M.A."/>
        </authorList>
    </citation>
    <scope>NUCLEOTIDE SEQUENCE [LARGE SCALE GENOMIC DNA]</scope>
    <source>
        <strain evidence="2">finn</strain>
    </source>
</reference>
<keyword evidence="2" id="KW-1185">Reference proteome</keyword>
<sequence length="72" mass="8519">IKIGNKEDIKEFNKKYKSKYNQFESFDQNGITVADYLNAIKSRTELWKGVKLTGRWIKLNEAFKIAELYDKV</sequence>
<accession>A0A1Y1UN42</accession>
<comment type="caution">
    <text evidence="1">The sequence shown here is derived from an EMBL/GenBank/DDBJ whole genome shotgun (WGS) entry which is preliminary data.</text>
</comment>
<protein>
    <submittedName>
        <fullName evidence="1">Uncharacterized protein</fullName>
    </submittedName>
</protein>
<gene>
    <name evidence="1" type="ORF">BCR36DRAFT_247933</name>
</gene>
<evidence type="ECO:0000313" key="2">
    <source>
        <dbReference type="Proteomes" id="UP000193719"/>
    </source>
</evidence>
<proteinExistence type="predicted"/>
<dbReference type="AlphaFoldDB" id="A0A1Y1UN42"/>
<organism evidence="1 2">
    <name type="scientific">Piromyces finnis</name>
    <dbReference type="NCBI Taxonomy" id="1754191"/>
    <lineage>
        <taxon>Eukaryota</taxon>
        <taxon>Fungi</taxon>
        <taxon>Fungi incertae sedis</taxon>
        <taxon>Chytridiomycota</taxon>
        <taxon>Chytridiomycota incertae sedis</taxon>
        <taxon>Neocallimastigomycetes</taxon>
        <taxon>Neocallimastigales</taxon>
        <taxon>Neocallimastigaceae</taxon>
        <taxon>Piromyces</taxon>
    </lineage>
</organism>
<reference evidence="1 2" key="2">
    <citation type="submission" date="2016-08" db="EMBL/GenBank/DDBJ databases">
        <title>Pervasive Adenine N6-methylation of Active Genes in Fungi.</title>
        <authorList>
            <consortium name="DOE Joint Genome Institute"/>
            <person name="Mondo S.J."/>
            <person name="Dannebaum R.O."/>
            <person name="Kuo R.C."/>
            <person name="Labutti K."/>
            <person name="Haridas S."/>
            <person name="Kuo A."/>
            <person name="Salamov A."/>
            <person name="Ahrendt S.R."/>
            <person name="Lipzen A."/>
            <person name="Sullivan W."/>
            <person name="Andreopoulos W.B."/>
            <person name="Clum A."/>
            <person name="Lindquist E."/>
            <person name="Daum C."/>
            <person name="Ramamoorthy G.K."/>
            <person name="Gryganskyi A."/>
            <person name="Culley D."/>
            <person name="Magnuson J.K."/>
            <person name="James T.Y."/>
            <person name="O'Malley M.A."/>
            <person name="Stajich J.E."/>
            <person name="Spatafora J.W."/>
            <person name="Visel A."/>
            <person name="Grigoriev I.V."/>
        </authorList>
    </citation>
    <scope>NUCLEOTIDE SEQUENCE [LARGE SCALE GENOMIC DNA]</scope>
    <source>
        <strain evidence="2">finn</strain>
    </source>
</reference>
<evidence type="ECO:0000313" key="1">
    <source>
        <dbReference type="EMBL" id="ORX39473.1"/>
    </source>
</evidence>
<dbReference type="Proteomes" id="UP000193719">
    <property type="component" value="Unassembled WGS sequence"/>
</dbReference>
<dbReference type="EMBL" id="MCFH01000111">
    <property type="protein sequence ID" value="ORX39473.1"/>
    <property type="molecule type" value="Genomic_DNA"/>
</dbReference>
<feature type="non-terminal residue" evidence="1">
    <location>
        <position position="1"/>
    </location>
</feature>
<name>A0A1Y1UN42_9FUNG</name>
<feature type="non-terminal residue" evidence="1">
    <location>
        <position position="72"/>
    </location>
</feature>